<organism evidence="2 3">
    <name type="scientific">Ceratopteris richardii</name>
    <name type="common">Triangle waterfern</name>
    <dbReference type="NCBI Taxonomy" id="49495"/>
    <lineage>
        <taxon>Eukaryota</taxon>
        <taxon>Viridiplantae</taxon>
        <taxon>Streptophyta</taxon>
        <taxon>Embryophyta</taxon>
        <taxon>Tracheophyta</taxon>
        <taxon>Polypodiopsida</taxon>
        <taxon>Polypodiidae</taxon>
        <taxon>Polypodiales</taxon>
        <taxon>Pteridineae</taxon>
        <taxon>Pteridaceae</taxon>
        <taxon>Parkerioideae</taxon>
        <taxon>Ceratopteris</taxon>
    </lineage>
</organism>
<dbReference type="EMBL" id="CM035435">
    <property type="protein sequence ID" value="KAH7290540.1"/>
    <property type="molecule type" value="Genomic_DNA"/>
</dbReference>
<accession>A0A8T2R3H3</accession>
<comment type="caution">
    <text evidence="2">The sequence shown here is derived from an EMBL/GenBank/DDBJ whole genome shotgun (WGS) entry which is preliminary data.</text>
</comment>
<dbReference type="PANTHER" id="PTHR22835:SF588">
    <property type="entry name" value="ALPHA-L-FUCOSIDASE 3"/>
    <property type="match status" value="1"/>
</dbReference>
<dbReference type="AlphaFoldDB" id="A0A8T2R3H3"/>
<proteinExistence type="inferred from homology"/>
<sequence>MYFEEALYVLDIGQNDLTAGYFLNYIHQQIRDSIPQVLYEFQSHVLALHGQGAKRFMIITTGQLGCLPYILTSIPYTGADLDRYGCAKPYNSMARFFNKELRMTIAKLQQQMLNTTVVVVDGYKLKYNLFVDAARNGFEFTTRACCGYGGGNYNFDLGLGYCSSNPKREDMLHKNMTYNLCRDPWTYIIWDGSHYTEASNHRVARGLFSGHYSVSMFPSDHFCDLFT</sequence>
<evidence type="ECO:0000313" key="2">
    <source>
        <dbReference type="EMBL" id="KAH7290540.1"/>
    </source>
</evidence>
<reference evidence="2" key="1">
    <citation type="submission" date="2021-08" db="EMBL/GenBank/DDBJ databases">
        <title>WGS assembly of Ceratopteris richardii.</title>
        <authorList>
            <person name="Marchant D.B."/>
            <person name="Chen G."/>
            <person name="Jenkins J."/>
            <person name="Shu S."/>
            <person name="Leebens-Mack J."/>
            <person name="Grimwood J."/>
            <person name="Schmutz J."/>
            <person name="Soltis P."/>
            <person name="Soltis D."/>
            <person name="Chen Z.-H."/>
        </authorList>
    </citation>
    <scope>NUCLEOTIDE SEQUENCE</scope>
    <source>
        <strain evidence="2">Whitten #5841</strain>
        <tissue evidence="2">Leaf</tissue>
    </source>
</reference>
<dbReference type="OMA" id="IRDSMET"/>
<dbReference type="Gene3D" id="3.40.50.1110">
    <property type="entry name" value="SGNH hydrolase"/>
    <property type="match status" value="1"/>
</dbReference>
<dbReference type="Proteomes" id="UP000825935">
    <property type="component" value="Chromosome 30"/>
</dbReference>
<keyword evidence="3" id="KW-1185">Reference proteome</keyword>
<dbReference type="GO" id="GO:0016788">
    <property type="term" value="F:hydrolase activity, acting on ester bonds"/>
    <property type="evidence" value="ECO:0007669"/>
    <property type="project" value="InterPro"/>
</dbReference>
<dbReference type="PANTHER" id="PTHR22835">
    <property type="entry name" value="ZINC FINGER FYVE DOMAIN CONTAINING PROTEIN"/>
    <property type="match status" value="1"/>
</dbReference>
<dbReference type="InterPro" id="IPR036514">
    <property type="entry name" value="SGNH_hydro_sf"/>
</dbReference>
<evidence type="ECO:0000313" key="3">
    <source>
        <dbReference type="Proteomes" id="UP000825935"/>
    </source>
</evidence>
<dbReference type="Pfam" id="PF00657">
    <property type="entry name" value="Lipase_GDSL"/>
    <property type="match status" value="1"/>
</dbReference>
<dbReference type="InterPro" id="IPR001087">
    <property type="entry name" value="GDSL"/>
</dbReference>
<dbReference type="OrthoDB" id="655468at2759"/>
<protein>
    <submittedName>
        <fullName evidence="2">Uncharacterized protein</fullName>
    </submittedName>
</protein>
<evidence type="ECO:0000256" key="1">
    <source>
        <dbReference type="ARBA" id="ARBA00008668"/>
    </source>
</evidence>
<name>A0A8T2R3H3_CERRI</name>
<comment type="similarity">
    <text evidence="1">Belongs to the 'GDSL' lipolytic enzyme family.</text>
</comment>
<gene>
    <name evidence="2" type="ORF">KP509_30G052800</name>
</gene>